<evidence type="ECO:0000256" key="1">
    <source>
        <dbReference type="ARBA" id="ARBA00023122"/>
    </source>
</evidence>
<dbReference type="AlphaFoldDB" id="A0AA47KMN8"/>
<dbReference type="Pfam" id="PF00571">
    <property type="entry name" value="CBS"/>
    <property type="match status" value="2"/>
</dbReference>
<protein>
    <submittedName>
        <fullName evidence="6">CBS domain-containing protein</fullName>
    </submittedName>
</protein>
<dbReference type="EMBL" id="MUEO01000048">
    <property type="protein sequence ID" value="OOE42171.1"/>
    <property type="molecule type" value="Genomic_DNA"/>
</dbReference>
<dbReference type="InterPro" id="IPR000644">
    <property type="entry name" value="CBS_dom"/>
</dbReference>
<dbReference type="Gene3D" id="3.10.580.10">
    <property type="entry name" value="CBS-domain"/>
    <property type="match status" value="1"/>
</dbReference>
<evidence type="ECO:0000259" key="3">
    <source>
        <dbReference type="PROSITE" id="PS51371"/>
    </source>
</evidence>
<gene>
    <name evidence="4" type="ORF">BZG00_11190</name>
    <name evidence="5" type="ORF">BZG09_14540</name>
    <name evidence="6" type="ORF">N8M53_05540</name>
</gene>
<dbReference type="Proteomes" id="UP000189021">
    <property type="component" value="Unassembled WGS sequence"/>
</dbReference>
<dbReference type="Proteomes" id="UP001164748">
    <property type="component" value="Chromosome"/>
</dbReference>
<dbReference type="InterPro" id="IPR044729">
    <property type="entry name" value="CBS_bac"/>
</dbReference>
<reference evidence="7 8" key="1">
    <citation type="journal article" date="2017" name="Genome Announc.">
        <title>Draft Genome Sequences of Salinivibrio proteolyticus, Salinivibrio sharmensis, Salinivibrio siamensis, Salinivibrio costicola subsp. alcaliphilus, Salinivibrio costicola subsp. vallismortis, and 29 New Isolates Belonging to the Genus Salinivibrio.</title>
        <authorList>
            <person name="Lopez-Hermoso C."/>
            <person name="de la Haba R.R."/>
            <person name="Sanchez-Porro C."/>
            <person name="Bayliss S.C."/>
            <person name="Feil E.J."/>
            <person name="Ventosa A."/>
        </authorList>
    </citation>
    <scope>NUCLEOTIDE SEQUENCE [LARGE SCALE GENOMIC DNA]</scope>
    <source>
        <strain evidence="4 8">AL184</strain>
        <strain evidence="5 7">IC202</strain>
    </source>
</reference>
<dbReference type="InterPro" id="IPR046342">
    <property type="entry name" value="CBS_dom_sf"/>
</dbReference>
<dbReference type="RefSeq" id="WP_046073384.1">
    <property type="nucleotide sequence ID" value="NZ_CP040021.1"/>
</dbReference>
<dbReference type="PANTHER" id="PTHR43080">
    <property type="entry name" value="CBS DOMAIN-CONTAINING PROTEIN CBSX3, MITOCHONDRIAL"/>
    <property type="match status" value="1"/>
</dbReference>
<accession>A0AA47KMN8</accession>
<evidence type="ECO:0000313" key="6">
    <source>
        <dbReference type="EMBL" id="WBA09658.1"/>
    </source>
</evidence>
<evidence type="ECO:0000313" key="9">
    <source>
        <dbReference type="Proteomes" id="UP001164748"/>
    </source>
</evidence>
<sequence length="138" mass="15323">MESITVKDYMNKRPVTFSPDMPLSSALEKLLRSQQTGGPVVDANKRLVGFISEQDMLQQLLRDSYHCQDSHAVADCMTSNALAVESEDSIIKLAEMMAPTKPKLYPVVDEGKLVGIITRRDVLRAISMQMGECLTHPV</sequence>
<dbReference type="Proteomes" id="UP000188726">
    <property type="component" value="Unassembled WGS sequence"/>
</dbReference>
<feature type="domain" description="CBS" evidence="3">
    <location>
        <begin position="77"/>
        <end position="132"/>
    </location>
</feature>
<keyword evidence="1 2" id="KW-0129">CBS domain</keyword>
<dbReference type="PROSITE" id="PS51371">
    <property type="entry name" value="CBS"/>
    <property type="match status" value="2"/>
</dbReference>
<evidence type="ECO:0000313" key="5">
    <source>
        <dbReference type="EMBL" id="OOE42171.1"/>
    </source>
</evidence>
<proteinExistence type="predicted"/>
<dbReference type="SMART" id="SM00116">
    <property type="entry name" value="CBS"/>
    <property type="match status" value="2"/>
</dbReference>
<dbReference type="CDD" id="cd04629">
    <property type="entry name" value="CBS_pair_bac"/>
    <property type="match status" value="1"/>
</dbReference>
<evidence type="ECO:0000256" key="2">
    <source>
        <dbReference type="PROSITE-ProRule" id="PRU00703"/>
    </source>
</evidence>
<evidence type="ECO:0000313" key="4">
    <source>
        <dbReference type="EMBL" id="OOE39191.1"/>
    </source>
</evidence>
<evidence type="ECO:0000313" key="8">
    <source>
        <dbReference type="Proteomes" id="UP000189021"/>
    </source>
</evidence>
<name>A0AA47KMN8_9GAMM</name>
<keyword evidence="8" id="KW-1185">Reference proteome</keyword>
<dbReference type="PANTHER" id="PTHR43080:SF2">
    <property type="entry name" value="CBS DOMAIN-CONTAINING PROTEIN"/>
    <property type="match status" value="1"/>
</dbReference>
<dbReference type="EMBL" id="CP114588">
    <property type="protein sequence ID" value="WBA09658.1"/>
    <property type="molecule type" value="Genomic_DNA"/>
</dbReference>
<reference evidence="6" key="2">
    <citation type="submission" date="2022-09" db="EMBL/GenBank/DDBJ databases">
        <authorList>
            <person name="Li Z.-J."/>
        </authorList>
    </citation>
    <scope>NUCLEOTIDE SEQUENCE</scope>
    <source>
        <strain evidence="6">TGB11</strain>
    </source>
</reference>
<dbReference type="SUPFAM" id="SSF54631">
    <property type="entry name" value="CBS-domain pair"/>
    <property type="match status" value="1"/>
</dbReference>
<organism evidence="6 9">
    <name type="scientific">Salinivibrio kushneri</name>
    <dbReference type="NCBI Taxonomy" id="1908198"/>
    <lineage>
        <taxon>Bacteria</taxon>
        <taxon>Pseudomonadati</taxon>
        <taxon>Pseudomonadota</taxon>
        <taxon>Gammaproteobacteria</taxon>
        <taxon>Vibrionales</taxon>
        <taxon>Vibrionaceae</taxon>
        <taxon>Salinivibrio</taxon>
    </lineage>
</organism>
<feature type="domain" description="CBS" evidence="3">
    <location>
        <begin position="10"/>
        <end position="70"/>
    </location>
</feature>
<evidence type="ECO:0000313" key="7">
    <source>
        <dbReference type="Proteomes" id="UP000188726"/>
    </source>
</evidence>
<dbReference type="InterPro" id="IPR051257">
    <property type="entry name" value="Diverse_CBS-Domain"/>
</dbReference>
<dbReference type="EMBL" id="MUEK01000010">
    <property type="protein sequence ID" value="OOE39191.1"/>
    <property type="molecule type" value="Genomic_DNA"/>
</dbReference>